<name>A0A2H5X9Z6_9BACT</name>
<organism evidence="2 3">
    <name type="scientific">Candidatus Fervidibacter japonicus</name>
    <dbReference type="NCBI Taxonomy" id="2035412"/>
    <lineage>
        <taxon>Bacteria</taxon>
        <taxon>Candidatus Fervidibacterota</taxon>
        <taxon>Candidatus Fervidibacter</taxon>
    </lineage>
</organism>
<dbReference type="InterPro" id="IPR008969">
    <property type="entry name" value="CarboxyPept-like_regulatory"/>
</dbReference>
<feature type="domain" description="BIG2" evidence="1">
    <location>
        <begin position="134"/>
        <end position="208"/>
    </location>
</feature>
<comment type="caution">
    <text evidence="2">The sequence shown here is derived from an EMBL/GenBank/DDBJ whole genome shotgun (WGS) entry which is preliminary data.</text>
</comment>
<dbReference type="InterPro" id="IPR003343">
    <property type="entry name" value="Big_2"/>
</dbReference>
<dbReference type="Gene3D" id="2.60.40.1080">
    <property type="match status" value="1"/>
</dbReference>
<accession>A0A2H5X9Z6</accession>
<dbReference type="Pfam" id="PF02368">
    <property type="entry name" value="Big_2"/>
    <property type="match status" value="1"/>
</dbReference>
<dbReference type="SUPFAM" id="SSF49464">
    <property type="entry name" value="Carboxypeptidase regulatory domain-like"/>
    <property type="match status" value="1"/>
</dbReference>
<protein>
    <recommendedName>
        <fullName evidence="1">BIG2 domain-containing protein</fullName>
    </recommendedName>
</protein>
<reference evidence="3" key="1">
    <citation type="submission" date="2017-09" db="EMBL/GenBank/DDBJ databases">
        <title>Metaegenomics of thermophilic ammonia-oxidizing enrichment culture.</title>
        <authorList>
            <person name="Kato S."/>
            <person name="Suzuki K."/>
        </authorList>
    </citation>
    <scope>NUCLEOTIDE SEQUENCE [LARGE SCALE GENOMIC DNA]</scope>
</reference>
<dbReference type="AlphaFoldDB" id="A0A2H5X9Z6"/>
<proteinExistence type="predicted"/>
<evidence type="ECO:0000313" key="2">
    <source>
        <dbReference type="EMBL" id="GBC98010.1"/>
    </source>
</evidence>
<evidence type="ECO:0000313" key="3">
    <source>
        <dbReference type="Proteomes" id="UP000236173"/>
    </source>
</evidence>
<gene>
    <name evidence="2" type="ORF">HRbin17_00505</name>
</gene>
<dbReference type="Proteomes" id="UP000236173">
    <property type="component" value="Unassembled WGS sequence"/>
</dbReference>
<sequence>MTVVALQWLLALLALVGAVLAGCNGLSGRNVPIGNPAPARITGVVVDERDPAVPIADALVQILADDVALSATTDTNGQFVLQVPKGKELKVIVRPPAPLAVLFQQAAVTVEADDEEVHVVIPLLPLDISPPAAPSLRIVPDSVTLRLGERQRFRALTDGTTVTPRPVWSVHGKVGIIDADGLFTATRVGKGKVRVRVGNLKADAQVTVVSVTGQ</sequence>
<dbReference type="EMBL" id="BEHT01000005">
    <property type="protein sequence ID" value="GBC98010.1"/>
    <property type="molecule type" value="Genomic_DNA"/>
</dbReference>
<dbReference type="Gene3D" id="2.60.40.1120">
    <property type="entry name" value="Carboxypeptidase-like, regulatory domain"/>
    <property type="match status" value="1"/>
</dbReference>
<evidence type="ECO:0000259" key="1">
    <source>
        <dbReference type="Pfam" id="PF02368"/>
    </source>
</evidence>